<organism evidence="2 3">
    <name type="scientific">Pseudonocardia sediminis</name>
    <dbReference type="NCBI Taxonomy" id="1397368"/>
    <lineage>
        <taxon>Bacteria</taxon>
        <taxon>Bacillati</taxon>
        <taxon>Actinomycetota</taxon>
        <taxon>Actinomycetes</taxon>
        <taxon>Pseudonocardiales</taxon>
        <taxon>Pseudonocardiaceae</taxon>
        <taxon>Pseudonocardia</taxon>
    </lineage>
</organism>
<gene>
    <name evidence="2" type="ORF">EV383_3718</name>
</gene>
<feature type="region of interest" description="Disordered" evidence="1">
    <location>
        <begin position="168"/>
        <end position="190"/>
    </location>
</feature>
<reference evidence="2 3" key="1">
    <citation type="submission" date="2019-02" db="EMBL/GenBank/DDBJ databases">
        <title>Sequencing the genomes of 1000 actinobacteria strains.</title>
        <authorList>
            <person name="Klenk H.-P."/>
        </authorList>
    </citation>
    <scope>NUCLEOTIDE SEQUENCE [LARGE SCALE GENOMIC DNA]</scope>
    <source>
        <strain evidence="2 3">DSM 45779</strain>
    </source>
</reference>
<evidence type="ECO:0000256" key="1">
    <source>
        <dbReference type="SAM" id="MobiDB-lite"/>
    </source>
</evidence>
<evidence type="ECO:0000313" key="2">
    <source>
        <dbReference type="EMBL" id="RZT86819.1"/>
    </source>
</evidence>
<evidence type="ECO:0000313" key="3">
    <source>
        <dbReference type="Proteomes" id="UP000291591"/>
    </source>
</evidence>
<feature type="region of interest" description="Disordered" evidence="1">
    <location>
        <begin position="90"/>
        <end position="112"/>
    </location>
</feature>
<comment type="caution">
    <text evidence="2">The sequence shown here is derived from an EMBL/GenBank/DDBJ whole genome shotgun (WGS) entry which is preliminary data.</text>
</comment>
<protein>
    <submittedName>
        <fullName evidence="2">Uncharacterized protein</fullName>
    </submittedName>
</protein>
<dbReference type="OrthoDB" id="4190452at2"/>
<accession>A0A4Q7V2M0</accession>
<dbReference type="EMBL" id="SHKL01000001">
    <property type="protein sequence ID" value="RZT86819.1"/>
    <property type="molecule type" value="Genomic_DNA"/>
</dbReference>
<dbReference type="AlphaFoldDB" id="A0A4Q7V2M0"/>
<feature type="compositionally biased region" description="Gly residues" evidence="1">
    <location>
        <begin position="91"/>
        <end position="106"/>
    </location>
</feature>
<dbReference type="Proteomes" id="UP000291591">
    <property type="component" value="Unassembled WGS sequence"/>
</dbReference>
<name>A0A4Q7V2M0_PSEST</name>
<sequence length="190" mass="19621">MTTNPAAGPGGPRLTAVPATVPTAGDGHHAAMARHPSSLCRHLDEYLEAVARELRSRGVLACPPRRSDPARRLFGSIVLDCTAPLVDDGTGDGGGIPGGDVPGGGTSPACAPHPGRLTPVVATWDEDHGWCVGLRLDAHSARRYLSTVLFPASHEVADFVVGLALGHPLGSEEPPTPSDPDPGPRHLRAV</sequence>
<dbReference type="RefSeq" id="WP_130291054.1">
    <property type="nucleotide sequence ID" value="NZ_SHKL01000001.1"/>
</dbReference>
<proteinExistence type="predicted"/>
<keyword evidence="3" id="KW-1185">Reference proteome</keyword>